<dbReference type="AlphaFoldDB" id="H3ZG31"/>
<dbReference type="PATRIC" id="fig|1129374.4.peg.2311"/>
<dbReference type="InterPro" id="IPR022529">
    <property type="entry name" value="DUF3530"/>
</dbReference>
<comment type="caution">
    <text evidence="2">The sequence shown here is derived from an EMBL/GenBank/DDBJ whole genome shotgun (WGS) entry which is preliminary data.</text>
</comment>
<feature type="signal peptide" evidence="1">
    <location>
        <begin position="1"/>
        <end position="22"/>
    </location>
</feature>
<gene>
    <name evidence="2" type="ORF">AJE_11639</name>
</gene>
<name>H3ZG31_9ALTE</name>
<feature type="chain" id="PRO_5003592048" description="DUF3530 domain-containing protein" evidence="1">
    <location>
        <begin position="23"/>
        <end position="244"/>
    </location>
</feature>
<evidence type="ECO:0000313" key="2">
    <source>
        <dbReference type="EMBL" id="EHR40351.1"/>
    </source>
</evidence>
<protein>
    <recommendedName>
        <fullName evidence="4">DUF3530 domain-containing protein</fullName>
    </recommendedName>
</protein>
<dbReference type="EMBL" id="AHTH01000039">
    <property type="protein sequence ID" value="EHR40351.1"/>
    <property type="molecule type" value="Genomic_DNA"/>
</dbReference>
<keyword evidence="3" id="KW-1185">Reference proteome</keyword>
<organism evidence="2 3">
    <name type="scientific">Alishewanella jeotgali KCTC 22429</name>
    <dbReference type="NCBI Taxonomy" id="1129374"/>
    <lineage>
        <taxon>Bacteria</taxon>
        <taxon>Pseudomonadati</taxon>
        <taxon>Pseudomonadota</taxon>
        <taxon>Gammaproteobacteria</taxon>
        <taxon>Alteromonadales</taxon>
        <taxon>Alteromonadaceae</taxon>
        <taxon>Alishewanella</taxon>
    </lineage>
</organism>
<accession>H3ZG31</accession>
<evidence type="ECO:0000256" key="1">
    <source>
        <dbReference type="SAM" id="SignalP"/>
    </source>
</evidence>
<reference evidence="2 3" key="1">
    <citation type="journal article" date="2012" name="J. Bacteriol.">
        <title>Genome Sequence of Extracellular-Protease-Producing Alishewanella jeotgali Isolated from Traditional Korean Fermented Seafood.</title>
        <authorList>
            <person name="Jung J."/>
            <person name="Chun J."/>
            <person name="Park W."/>
        </authorList>
    </citation>
    <scope>NUCLEOTIDE SEQUENCE [LARGE SCALE GENOMIC DNA]</scope>
    <source>
        <strain evidence="2 3">KCTC 22429</strain>
    </source>
</reference>
<proteinExistence type="predicted"/>
<sequence>MAKLLLQVLAVAICCWPLPHLAANWQDLYRQYPEAQLQSIQTATLPFSVLMREASAPRKGTVVLMPAANLPVAPELFFNLHHQLPDQGWTLIMLPAPDYHQQSGSFADFQQQLLSRWQPLQSLIAQGPIILIAEGNTAGLLQGLLSERAIANISALVSIGAYWPEPAYNNLIQQQLINHNLPVLDIVSPSFHPATQATALQRQVQARMTNPLYRQYPLLGVDQHPALLTTQVKTLLGWLQTSGF</sequence>
<evidence type="ECO:0000313" key="3">
    <source>
        <dbReference type="Proteomes" id="UP000012046"/>
    </source>
</evidence>
<dbReference type="Pfam" id="PF12048">
    <property type="entry name" value="DUF3530"/>
    <property type="match status" value="1"/>
</dbReference>
<keyword evidence="1" id="KW-0732">Signal</keyword>
<dbReference type="Proteomes" id="UP000012046">
    <property type="component" value="Unassembled WGS sequence"/>
</dbReference>
<evidence type="ECO:0008006" key="4">
    <source>
        <dbReference type="Google" id="ProtNLM"/>
    </source>
</evidence>